<dbReference type="SUPFAM" id="SSF53822">
    <property type="entry name" value="Periplasmic binding protein-like I"/>
    <property type="match status" value="1"/>
</dbReference>
<sequence>MKFDSASEGRPRPRRWRLAAAALVPLLLAACGGNGQSSGDAASEPYHLGVLVDLTGSYAALGEAEKTATEAFAKKVNAEGGINGRQLKLTVVDGRSSESDAVSGVRKLHSEGALAVIGPSGTSASIAIKPITASLKIPAIGMASGTAIVEPIEEAKWMFKNFPDITRSTRAMLSFAKGLGAKSVSVLAPNNAYGQQQSKAVPELAKEYGLTVAGSELHDPDATDFVPQLTRLKGAAPDSVIVYGVVPGSAVIGQNAKQIGFDAEFIYEPGSASPDFIKVGQDAVEGRYVVGTKALVADSIAEDDPQYQAVKDFVAAYGAEPTQFAGNGWDAITMFTEAIKKADPDLSDLDAARTAIRDALENQLGGTAAVNGIYRYSPTDHSGLGSEGLALLQVKDGAFRYAGGLTETGEVVLDQE</sequence>
<dbReference type="Gene3D" id="3.40.50.2300">
    <property type="match status" value="2"/>
</dbReference>
<name>A0ABT4SYT3_9ACTN</name>
<dbReference type="EMBL" id="JAPNUD010000041">
    <property type="protein sequence ID" value="MDA0642422.1"/>
    <property type="molecule type" value="Genomic_DNA"/>
</dbReference>
<dbReference type="Pfam" id="PF13458">
    <property type="entry name" value="Peripla_BP_6"/>
    <property type="match status" value="1"/>
</dbReference>
<protein>
    <submittedName>
        <fullName evidence="4">ABC transporter substrate-binding protein</fullName>
    </submittedName>
</protein>
<gene>
    <name evidence="4" type="ORF">OUY24_17440</name>
</gene>
<proteinExistence type="inferred from homology"/>
<dbReference type="Proteomes" id="UP001212498">
    <property type="component" value="Unassembled WGS sequence"/>
</dbReference>
<evidence type="ECO:0000256" key="2">
    <source>
        <dbReference type="ARBA" id="ARBA00022729"/>
    </source>
</evidence>
<evidence type="ECO:0000313" key="4">
    <source>
        <dbReference type="EMBL" id="MDA0642422.1"/>
    </source>
</evidence>
<dbReference type="InterPro" id="IPR051010">
    <property type="entry name" value="BCAA_transport"/>
</dbReference>
<dbReference type="CDD" id="cd06333">
    <property type="entry name" value="PBP1_ABC_RPA1789-like"/>
    <property type="match status" value="1"/>
</dbReference>
<accession>A0ABT4SYT3</accession>
<evidence type="ECO:0000313" key="5">
    <source>
        <dbReference type="Proteomes" id="UP001212498"/>
    </source>
</evidence>
<dbReference type="PANTHER" id="PTHR30483">
    <property type="entry name" value="LEUCINE-SPECIFIC-BINDING PROTEIN"/>
    <property type="match status" value="1"/>
</dbReference>
<comment type="caution">
    <text evidence="4">The sequence shown here is derived from an EMBL/GenBank/DDBJ whole genome shotgun (WGS) entry which is preliminary data.</text>
</comment>
<reference evidence="4 5" key="1">
    <citation type="submission" date="2022-11" db="EMBL/GenBank/DDBJ databases">
        <title>Nonomuraea corallina sp. nov., a new species of the genus Nonomuraea isolated from sea side sediment in Thai sea.</title>
        <authorList>
            <person name="Ngamcharungchit C."/>
            <person name="Matsumoto A."/>
            <person name="Suriyachadkun C."/>
            <person name="Panbangred W."/>
            <person name="Inahashi Y."/>
            <person name="Intra B."/>
        </authorList>
    </citation>
    <scope>NUCLEOTIDE SEQUENCE [LARGE SCALE GENOMIC DNA]</scope>
    <source>
        <strain evidence="4 5">DSM 43553</strain>
    </source>
</reference>
<dbReference type="PROSITE" id="PS51257">
    <property type="entry name" value="PROKAR_LIPOPROTEIN"/>
    <property type="match status" value="1"/>
</dbReference>
<feature type="domain" description="Leucine-binding protein" evidence="3">
    <location>
        <begin position="46"/>
        <end position="397"/>
    </location>
</feature>
<keyword evidence="5" id="KW-1185">Reference proteome</keyword>
<keyword evidence="2" id="KW-0732">Signal</keyword>
<comment type="similarity">
    <text evidence="1">Belongs to the leucine-binding protein family.</text>
</comment>
<dbReference type="InterPro" id="IPR028081">
    <property type="entry name" value="Leu-bd"/>
</dbReference>
<organism evidence="4 5">
    <name type="scientific">Nonomuraea ferruginea</name>
    <dbReference type="NCBI Taxonomy" id="46174"/>
    <lineage>
        <taxon>Bacteria</taxon>
        <taxon>Bacillati</taxon>
        <taxon>Actinomycetota</taxon>
        <taxon>Actinomycetes</taxon>
        <taxon>Streptosporangiales</taxon>
        <taxon>Streptosporangiaceae</taxon>
        <taxon>Nonomuraea</taxon>
    </lineage>
</organism>
<dbReference type="PANTHER" id="PTHR30483:SF38">
    <property type="entry name" value="BLR7848 PROTEIN"/>
    <property type="match status" value="1"/>
</dbReference>
<dbReference type="RefSeq" id="WP_187281308.1">
    <property type="nucleotide sequence ID" value="NZ_BAABFD010000014.1"/>
</dbReference>
<evidence type="ECO:0000259" key="3">
    <source>
        <dbReference type="Pfam" id="PF13458"/>
    </source>
</evidence>
<evidence type="ECO:0000256" key="1">
    <source>
        <dbReference type="ARBA" id="ARBA00010062"/>
    </source>
</evidence>
<dbReference type="InterPro" id="IPR028082">
    <property type="entry name" value="Peripla_BP_I"/>
</dbReference>